<dbReference type="InterPro" id="IPR014751">
    <property type="entry name" value="XRCC4-like_C"/>
</dbReference>
<dbReference type="InParanoid" id="H2MD12"/>
<dbReference type="STRING" id="8090.ENSORLP00000016451"/>
<dbReference type="GO" id="GO:0005856">
    <property type="term" value="C:cytoskeleton"/>
    <property type="evidence" value="ECO:0000318"/>
    <property type="project" value="GO_Central"/>
</dbReference>
<evidence type="ECO:0000256" key="5">
    <source>
        <dbReference type="SAM" id="MobiDB-lite"/>
    </source>
</evidence>
<name>H2MD12_ORYLA</name>
<dbReference type="InterPro" id="IPR002928">
    <property type="entry name" value="Myosin_tail"/>
</dbReference>
<feature type="coiled-coil region" evidence="4">
    <location>
        <begin position="16"/>
        <end position="247"/>
    </location>
</feature>
<dbReference type="GeneTree" id="ENSGT00940000160705"/>
<evidence type="ECO:0000256" key="4">
    <source>
        <dbReference type="SAM" id="Coils"/>
    </source>
</evidence>
<evidence type="ECO:0000259" key="6">
    <source>
        <dbReference type="Pfam" id="PF01576"/>
    </source>
</evidence>
<feature type="region of interest" description="Disordered" evidence="5">
    <location>
        <begin position="415"/>
        <end position="458"/>
    </location>
</feature>
<evidence type="ECO:0000313" key="7">
    <source>
        <dbReference type="Ensembl" id="ENSORLP00000016451.2"/>
    </source>
</evidence>
<keyword evidence="8" id="KW-1185">Reference proteome</keyword>
<dbReference type="PANTHER" id="PTHR22988:SF75">
    <property type="entry name" value="MYOSIN-16-LIKE"/>
    <property type="match status" value="1"/>
</dbReference>
<dbReference type="InterPro" id="IPR050839">
    <property type="entry name" value="Rho-assoc_Ser/Thr_Kinase"/>
</dbReference>
<keyword evidence="3 4" id="KW-0175">Coiled coil</keyword>
<evidence type="ECO:0000256" key="3">
    <source>
        <dbReference type="ARBA" id="ARBA00023054"/>
    </source>
</evidence>
<dbReference type="Ensembl" id="ENSORLT00000016452.2">
    <property type="protein sequence ID" value="ENSORLP00000016451.2"/>
    <property type="gene ID" value="ENSORLG00000013126.2"/>
</dbReference>
<dbReference type="PANTHER" id="PTHR22988">
    <property type="entry name" value="MYOTONIC DYSTROPHY S/T KINASE-RELATED"/>
    <property type="match status" value="1"/>
</dbReference>
<dbReference type="Pfam" id="PF01576">
    <property type="entry name" value="Myosin_tail_1"/>
    <property type="match status" value="1"/>
</dbReference>
<reference evidence="7" key="3">
    <citation type="submission" date="2025-09" db="UniProtKB">
        <authorList>
            <consortium name="Ensembl"/>
        </authorList>
    </citation>
    <scope>IDENTIFICATION</scope>
    <source>
        <strain evidence="7">Hd-rR</strain>
    </source>
</reference>
<dbReference type="GO" id="GO:0016459">
    <property type="term" value="C:myosin complex"/>
    <property type="evidence" value="ECO:0007669"/>
    <property type="project" value="InterPro"/>
</dbReference>
<dbReference type="HOGENOM" id="CLU_000192_13_0_1"/>
<reference evidence="7" key="2">
    <citation type="submission" date="2025-08" db="UniProtKB">
        <authorList>
            <consortium name="Ensembl"/>
        </authorList>
    </citation>
    <scope>IDENTIFICATION</scope>
    <source>
        <strain evidence="7">Hd-rR</strain>
    </source>
</reference>
<sequence length="474" mass="53669">EITDLTDQLSDGGKSVHELQKARKKIEMEKEELQASLEELEAALEAEETKVLRLQLESSQTKGELERRLQEKEEEIETAKSHQRVLESLQATLDVEVKGRAEGLKLKKKLEADLVELELQVDLLTKSNAELSKSQKKLQQQMKQELQAQLEEEVHSHEVSREEQAALERRCAVLLGDGEGSRTALENSERARKALEAELQEAGEKSSDLNNQLQLALSGRRKLEVDLQTLQQEHEELQAELRGSGEKAKKAGLARVGEELRLEQEHALLLERAKKGLEGQIKDMSGRLEEAEQIALKGGKKIIQKLEAKVKDLEQELDSEQKRHAETVKTLRKNERRLKELLFQSEEDQKNQQRMQELVERLQNKMKAYKRQVEEALQEEQANVNLAKYRKTVHELDDAEERADIAESALTKIRSKNRSSFGKGHSSGYSTPYPGLARSPSSVGSEGRGEKMLNDEGESVSSLIPAYLNSLKKL</sequence>
<dbReference type="FunFam" id="1.20.5.370:FF:000008">
    <property type="entry name" value="Myosin heavy chain"/>
    <property type="match status" value="1"/>
</dbReference>
<evidence type="ECO:0000256" key="2">
    <source>
        <dbReference type="ARBA" id="ARBA00022777"/>
    </source>
</evidence>
<dbReference type="eggNOG" id="KOG0161">
    <property type="taxonomic scope" value="Eukaryota"/>
</dbReference>
<dbReference type="Gene3D" id="1.20.5.370">
    <property type="match status" value="4"/>
</dbReference>
<accession>H2MD12</accession>
<feature type="domain" description="Myosin tail" evidence="6">
    <location>
        <begin position="1"/>
        <end position="416"/>
    </location>
</feature>
<protein>
    <recommendedName>
        <fullName evidence="6">Myosin tail domain-containing protein</fullName>
    </recommendedName>
</protein>
<reference evidence="7 8" key="1">
    <citation type="journal article" date="2007" name="Nature">
        <title>The medaka draft genome and insights into vertebrate genome evolution.</title>
        <authorList>
            <person name="Kasahara M."/>
            <person name="Naruse K."/>
            <person name="Sasaki S."/>
            <person name="Nakatani Y."/>
            <person name="Qu W."/>
            <person name="Ahsan B."/>
            <person name="Yamada T."/>
            <person name="Nagayasu Y."/>
            <person name="Doi K."/>
            <person name="Kasai Y."/>
            <person name="Jindo T."/>
            <person name="Kobayashi D."/>
            <person name="Shimada A."/>
            <person name="Toyoda A."/>
            <person name="Kuroki Y."/>
            <person name="Fujiyama A."/>
            <person name="Sasaki T."/>
            <person name="Shimizu A."/>
            <person name="Asakawa S."/>
            <person name="Shimizu N."/>
            <person name="Hashimoto S."/>
            <person name="Yang J."/>
            <person name="Lee Y."/>
            <person name="Matsushima K."/>
            <person name="Sugano S."/>
            <person name="Sakaizumi M."/>
            <person name="Narita T."/>
            <person name="Ohishi K."/>
            <person name="Haga S."/>
            <person name="Ohta F."/>
            <person name="Nomoto H."/>
            <person name="Nogata K."/>
            <person name="Morishita T."/>
            <person name="Endo T."/>
            <person name="Shin-I T."/>
            <person name="Takeda H."/>
            <person name="Morishita S."/>
            <person name="Kohara Y."/>
        </authorList>
    </citation>
    <scope>NUCLEOTIDE SEQUENCE [LARGE SCALE GENOMIC DNA]</scope>
    <source>
        <strain evidence="7 8">Hd-rR</strain>
    </source>
</reference>
<dbReference type="GO" id="GO:0031032">
    <property type="term" value="P:actomyosin structure organization"/>
    <property type="evidence" value="ECO:0000318"/>
    <property type="project" value="GO_Central"/>
</dbReference>
<dbReference type="Proteomes" id="UP000001038">
    <property type="component" value="Chromosome 19"/>
</dbReference>
<keyword evidence="2" id="KW-0418">Kinase</keyword>
<dbReference type="GO" id="GO:0004674">
    <property type="term" value="F:protein serine/threonine kinase activity"/>
    <property type="evidence" value="ECO:0007669"/>
    <property type="project" value="UniProtKB-KW"/>
</dbReference>
<proteinExistence type="predicted"/>
<dbReference type="FunFam" id="1.20.5.370:FF:000016">
    <property type="match status" value="1"/>
</dbReference>
<dbReference type="GO" id="GO:0005737">
    <property type="term" value="C:cytoplasm"/>
    <property type="evidence" value="ECO:0000318"/>
    <property type="project" value="GO_Central"/>
</dbReference>
<evidence type="ECO:0000313" key="8">
    <source>
        <dbReference type="Proteomes" id="UP000001038"/>
    </source>
</evidence>
<dbReference type="Bgee" id="ENSORLG00000013126">
    <property type="expression patterns" value="Expressed in pharyngeal gill and 8 other cell types or tissues"/>
</dbReference>
<keyword evidence="2" id="KW-0808">Transferase</keyword>
<keyword evidence="1" id="KW-0723">Serine/threonine-protein kinase</keyword>
<evidence type="ECO:0000256" key="1">
    <source>
        <dbReference type="ARBA" id="ARBA00022527"/>
    </source>
</evidence>
<organism evidence="7 8">
    <name type="scientific">Oryzias latipes</name>
    <name type="common">Japanese rice fish</name>
    <name type="synonym">Japanese killifish</name>
    <dbReference type="NCBI Taxonomy" id="8090"/>
    <lineage>
        <taxon>Eukaryota</taxon>
        <taxon>Metazoa</taxon>
        <taxon>Chordata</taxon>
        <taxon>Craniata</taxon>
        <taxon>Vertebrata</taxon>
        <taxon>Euteleostomi</taxon>
        <taxon>Actinopterygii</taxon>
        <taxon>Neopterygii</taxon>
        <taxon>Teleostei</taxon>
        <taxon>Neoteleostei</taxon>
        <taxon>Acanthomorphata</taxon>
        <taxon>Ovalentaria</taxon>
        <taxon>Atherinomorphae</taxon>
        <taxon>Beloniformes</taxon>
        <taxon>Adrianichthyidae</taxon>
        <taxon>Oryziinae</taxon>
        <taxon>Oryzias</taxon>
    </lineage>
</organism>
<dbReference type="AlphaFoldDB" id="H2MD12"/>